<name>A0ABZ0JW99_9GAMM</name>
<evidence type="ECO:0000313" key="2">
    <source>
        <dbReference type="EMBL" id="WOT03843.1"/>
    </source>
</evidence>
<keyword evidence="1" id="KW-1133">Transmembrane helix</keyword>
<organism evidence="2 3">
    <name type="scientific">Shewanella youngdeokensis</name>
    <dbReference type="NCBI Taxonomy" id="2999068"/>
    <lineage>
        <taxon>Bacteria</taxon>
        <taxon>Pseudomonadati</taxon>
        <taxon>Pseudomonadota</taxon>
        <taxon>Gammaproteobacteria</taxon>
        <taxon>Alteromonadales</taxon>
        <taxon>Shewanellaceae</taxon>
        <taxon>Shewanella</taxon>
    </lineage>
</organism>
<feature type="transmembrane region" description="Helical" evidence="1">
    <location>
        <begin position="76"/>
        <end position="98"/>
    </location>
</feature>
<feature type="transmembrane region" description="Helical" evidence="1">
    <location>
        <begin position="110"/>
        <end position="131"/>
    </location>
</feature>
<reference evidence="2 3" key="1">
    <citation type="submission" date="2023-10" db="EMBL/GenBank/DDBJ databases">
        <title>Complete genome sequence of Shewanella sp. DAU334.</title>
        <authorList>
            <person name="Lee Y.-S."/>
            <person name="Jeong H.-R."/>
            <person name="Hwang E.-J."/>
            <person name="Choi Y.-L."/>
            <person name="Kim G.-D."/>
        </authorList>
    </citation>
    <scope>NUCLEOTIDE SEQUENCE [LARGE SCALE GENOMIC DNA]</scope>
    <source>
        <strain evidence="2 3">DAU334</strain>
    </source>
</reference>
<protein>
    <recommendedName>
        <fullName evidence="4">DUF423 domain-containing protein</fullName>
    </recommendedName>
</protein>
<dbReference type="RefSeq" id="WP_375087848.1">
    <property type="nucleotide sequence ID" value="NZ_CP136522.1"/>
</dbReference>
<evidence type="ECO:0008006" key="4">
    <source>
        <dbReference type="Google" id="ProtNLM"/>
    </source>
</evidence>
<feature type="transmembrane region" description="Helical" evidence="1">
    <location>
        <begin position="38"/>
        <end position="56"/>
    </location>
</feature>
<keyword evidence="3" id="KW-1185">Reference proteome</keyword>
<gene>
    <name evidence="2" type="ORF">RGE70_10845</name>
</gene>
<sequence>MIRCLSTVSKDGSGTIDEPQTVLTDIVTICRSFNMNNYLLAAGLMSFITFIGHLTYGRKHYLKPLLEAELTPNAKVMMHCVFHYVSVFIALSTVVLISSASTVVSSTHSFGMIAFIALNFGLFAIWQIYIGVSSELANPFKSIFQWLVFVLIAGLSICGILV</sequence>
<dbReference type="EMBL" id="CP136522">
    <property type="protein sequence ID" value="WOT03843.1"/>
    <property type="molecule type" value="Genomic_DNA"/>
</dbReference>
<feature type="transmembrane region" description="Helical" evidence="1">
    <location>
        <begin position="143"/>
        <end position="161"/>
    </location>
</feature>
<evidence type="ECO:0000256" key="1">
    <source>
        <dbReference type="SAM" id="Phobius"/>
    </source>
</evidence>
<keyword evidence="1" id="KW-0472">Membrane</keyword>
<dbReference type="Proteomes" id="UP001529491">
    <property type="component" value="Chromosome"/>
</dbReference>
<proteinExistence type="predicted"/>
<accession>A0ABZ0JW99</accession>
<keyword evidence="1" id="KW-0812">Transmembrane</keyword>
<evidence type="ECO:0000313" key="3">
    <source>
        <dbReference type="Proteomes" id="UP001529491"/>
    </source>
</evidence>